<dbReference type="Proteomes" id="UP000594800">
    <property type="component" value="Chromosome"/>
</dbReference>
<gene>
    <name evidence="3" type="ORF">I0K15_09170</name>
</gene>
<protein>
    <recommendedName>
        <fullName evidence="2">Cupin type-2 domain-containing protein</fullName>
    </recommendedName>
</protein>
<keyword evidence="1" id="KW-0732">Signal</keyword>
<dbReference type="InterPro" id="IPR011051">
    <property type="entry name" value="RmlC_Cupin_sf"/>
</dbReference>
<sequence length="293" mass="31196">MLKTLPLAAALAATALPLAAFDLTEVETRTLYDLEGPVAGNRISNEVLARTPLAAEGIESLKGRTLRTRFWTIEGGGGVVPIHDHANRPAVFTVLSGEIYEYVSGEEERVQHEAGGLALEEGELAHWWLTEGDETVHLIAFDVYQQVRELEAVDVAPTPDPVAFDLPQAVGVEHELLGVVNIGAHFDGAFGEGYGLTTYRTTIAPGGTFSAFTAAGEPLQSFVWEGEVTEHRAGVDPSVLGEHEGSSLSGGATAWWQNTSDAPAVLYFGAVEPLSETEGLARTGTLAHGEHRS</sequence>
<dbReference type="InterPro" id="IPR014710">
    <property type="entry name" value="RmlC-like_jellyroll"/>
</dbReference>
<organism evidence="3 4">
    <name type="scientific">Pontivivens ytuae</name>
    <dbReference type="NCBI Taxonomy" id="2789856"/>
    <lineage>
        <taxon>Bacteria</taxon>
        <taxon>Pseudomonadati</taxon>
        <taxon>Pseudomonadota</taxon>
        <taxon>Alphaproteobacteria</taxon>
        <taxon>Rhodobacterales</taxon>
        <taxon>Paracoccaceae</taxon>
        <taxon>Pontivivens</taxon>
    </lineage>
</organism>
<dbReference type="KEGG" id="poz:I0K15_09170"/>
<keyword evidence="4" id="KW-1185">Reference proteome</keyword>
<evidence type="ECO:0000313" key="4">
    <source>
        <dbReference type="Proteomes" id="UP000594800"/>
    </source>
</evidence>
<dbReference type="SUPFAM" id="SSF51182">
    <property type="entry name" value="RmlC-like cupins"/>
    <property type="match status" value="1"/>
</dbReference>
<dbReference type="Gene3D" id="2.60.120.10">
    <property type="entry name" value="Jelly Rolls"/>
    <property type="match status" value="1"/>
</dbReference>
<dbReference type="CDD" id="cd02208">
    <property type="entry name" value="cupin_RmlC-like"/>
    <property type="match status" value="1"/>
</dbReference>
<dbReference type="RefSeq" id="WP_196105133.1">
    <property type="nucleotide sequence ID" value="NZ_CP064942.1"/>
</dbReference>
<evidence type="ECO:0000313" key="3">
    <source>
        <dbReference type="EMBL" id="QPH55871.1"/>
    </source>
</evidence>
<feature type="chain" id="PRO_5032476722" description="Cupin type-2 domain-containing protein" evidence="1">
    <location>
        <begin position="21"/>
        <end position="293"/>
    </location>
</feature>
<name>A0A7S9LVD6_9RHOB</name>
<dbReference type="EMBL" id="CP064942">
    <property type="protein sequence ID" value="QPH55871.1"/>
    <property type="molecule type" value="Genomic_DNA"/>
</dbReference>
<feature type="domain" description="Cupin type-2" evidence="2">
    <location>
        <begin position="70"/>
        <end position="140"/>
    </location>
</feature>
<accession>A0A7S9LVD6</accession>
<dbReference type="AlphaFoldDB" id="A0A7S9LVD6"/>
<dbReference type="InterPro" id="IPR013096">
    <property type="entry name" value="Cupin_2"/>
</dbReference>
<proteinExistence type="predicted"/>
<feature type="signal peptide" evidence="1">
    <location>
        <begin position="1"/>
        <end position="20"/>
    </location>
</feature>
<evidence type="ECO:0000259" key="2">
    <source>
        <dbReference type="Pfam" id="PF07883"/>
    </source>
</evidence>
<reference evidence="3 4" key="1">
    <citation type="submission" date="2020-11" db="EMBL/GenBank/DDBJ databases">
        <title>Description of Pontivivens ytuae sp. nov. isolated from deep sea sediment of Mariana Trench.</title>
        <authorList>
            <person name="Wang Z."/>
            <person name="Sun Q.-L."/>
            <person name="Xu X.-D."/>
            <person name="Tang Y.-Z."/>
            <person name="Zhang J."/>
        </authorList>
    </citation>
    <scope>NUCLEOTIDE SEQUENCE [LARGE SCALE GENOMIC DNA]</scope>
    <source>
        <strain evidence="3 4">MT2928</strain>
    </source>
</reference>
<evidence type="ECO:0000256" key="1">
    <source>
        <dbReference type="SAM" id="SignalP"/>
    </source>
</evidence>
<dbReference type="Pfam" id="PF07883">
    <property type="entry name" value="Cupin_2"/>
    <property type="match status" value="1"/>
</dbReference>